<dbReference type="Pfam" id="PF00485">
    <property type="entry name" value="PRK"/>
    <property type="match status" value="1"/>
</dbReference>
<comment type="caution">
    <text evidence="4">The sequence shown here is derived from an EMBL/GenBank/DDBJ whole genome shotgun (WGS) entry which is preliminary data.</text>
</comment>
<dbReference type="EMBL" id="BONN01000006">
    <property type="protein sequence ID" value="GIG33150.1"/>
    <property type="molecule type" value="Genomic_DNA"/>
</dbReference>
<name>A0A7Y9JYS3_9CELL</name>
<sequence length="236" mass="25671">MTSTRDVVLRHVADLVPSPVVLGRPVRVAVDGVDGAGKTTLADDLAAVLRARGASVVRASVDGFHHPRAVRHRRGRTSPEGFFHDSYDLDALRAVLLDPLGPDRPGPRRVRTAVHDLATDADPGLPWLDVDEDAVLVADGIFLQRDELVDAWDLAVWVDAPFDVTFARMARRDGCPPDPADPANARYVEGQQLYLRACDPVGRADVVVDNRDPAAPRVLRAPGDVTDVSPRPRARR</sequence>
<dbReference type="Proteomes" id="UP000618382">
    <property type="component" value="Unassembled WGS sequence"/>
</dbReference>
<reference evidence="4 5" key="1">
    <citation type="submission" date="2020-07" db="EMBL/GenBank/DDBJ databases">
        <title>Sequencing the genomes of 1000 actinobacteria strains.</title>
        <authorList>
            <person name="Klenk H.-P."/>
        </authorList>
    </citation>
    <scope>NUCLEOTIDE SEQUENCE [LARGE SCALE GENOMIC DNA]</scope>
    <source>
        <strain evidence="4 5">DSM 24482</strain>
    </source>
</reference>
<evidence type="ECO:0000256" key="1">
    <source>
        <dbReference type="SAM" id="MobiDB-lite"/>
    </source>
</evidence>
<feature type="domain" description="Phosphoribulokinase/uridine kinase" evidence="2">
    <location>
        <begin position="28"/>
        <end position="173"/>
    </location>
</feature>
<dbReference type="SUPFAM" id="SSF52540">
    <property type="entry name" value="P-loop containing nucleoside triphosphate hydrolases"/>
    <property type="match status" value="1"/>
</dbReference>
<dbReference type="GO" id="GO:0004849">
    <property type="term" value="F:uridine kinase activity"/>
    <property type="evidence" value="ECO:0007669"/>
    <property type="project" value="UniProtKB-EC"/>
</dbReference>
<keyword evidence="4" id="KW-0418">Kinase</keyword>
<evidence type="ECO:0000313" key="3">
    <source>
        <dbReference type="EMBL" id="GIG33150.1"/>
    </source>
</evidence>
<evidence type="ECO:0000259" key="2">
    <source>
        <dbReference type="Pfam" id="PF00485"/>
    </source>
</evidence>
<evidence type="ECO:0000313" key="5">
    <source>
        <dbReference type="Proteomes" id="UP000577956"/>
    </source>
</evidence>
<reference evidence="3 6" key="2">
    <citation type="submission" date="2021-01" db="EMBL/GenBank/DDBJ databases">
        <title>Whole genome shotgun sequence of Cellulomonas oligotrophica NBRC 109435.</title>
        <authorList>
            <person name="Komaki H."/>
            <person name="Tamura T."/>
        </authorList>
    </citation>
    <scope>NUCLEOTIDE SEQUENCE [LARGE SCALE GENOMIC DNA]</scope>
    <source>
        <strain evidence="3 6">NBRC 109435</strain>
    </source>
</reference>
<dbReference type="EC" id="2.7.1.48" evidence="4"/>
<dbReference type="AlphaFoldDB" id="A0A7Y9JYS3"/>
<dbReference type="EMBL" id="JACCBK010000001">
    <property type="protein sequence ID" value="NYD85415.1"/>
    <property type="molecule type" value="Genomic_DNA"/>
</dbReference>
<organism evidence="4 5">
    <name type="scientific">Cellulomonas oligotrophica</name>
    <dbReference type="NCBI Taxonomy" id="931536"/>
    <lineage>
        <taxon>Bacteria</taxon>
        <taxon>Bacillati</taxon>
        <taxon>Actinomycetota</taxon>
        <taxon>Actinomycetes</taxon>
        <taxon>Micrococcales</taxon>
        <taxon>Cellulomonadaceae</taxon>
        <taxon>Cellulomonas</taxon>
    </lineage>
</organism>
<dbReference type="InterPro" id="IPR027417">
    <property type="entry name" value="P-loop_NTPase"/>
</dbReference>
<feature type="region of interest" description="Disordered" evidence="1">
    <location>
        <begin position="215"/>
        <end position="236"/>
    </location>
</feature>
<evidence type="ECO:0000313" key="4">
    <source>
        <dbReference type="EMBL" id="NYD85415.1"/>
    </source>
</evidence>
<keyword evidence="6" id="KW-1185">Reference proteome</keyword>
<accession>A0A7Y9JYS3</accession>
<proteinExistence type="predicted"/>
<dbReference type="Proteomes" id="UP000577956">
    <property type="component" value="Unassembled WGS sequence"/>
</dbReference>
<dbReference type="Gene3D" id="3.40.50.300">
    <property type="entry name" value="P-loop containing nucleotide triphosphate hydrolases"/>
    <property type="match status" value="1"/>
</dbReference>
<evidence type="ECO:0000313" key="6">
    <source>
        <dbReference type="Proteomes" id="UP000618382"/>
    </source>
</evidence>
<dbReference type="GO" id="GO:0005524">
    <property type="term" value="F:ATP binding"/>
    <property type="evidence" value="ECO:0007669"/>
    <property type="project" value="InterPro"/>
</dbReference>
<keyword evidence="4" id="KW-0808">Transferase</keyword>
<protein>
    <submittedName>
        <fullName evidence="4">Uridine kinase</fullName>
        <ecNumber evidence="4">2.7.1.48</ecNumber>
    </submittedName>
</protein>
<dbReference type="InterPro" id="IPR006083">
    <property type="entry name" value="PRK/URK"/>
</dbReference>
<gene>
    <name evidence="4" type="ORF">BKA21_000964</name>
    <name evidence="3" type="ORF">Col01nite_23090</name>
</gene>
<dbReference type="RefSeq" id="WP_140457230.1">
    <property type="nucleotide sequence ID" value="NZ_BAABFI010000005.1"/>
</dbReference>